<feature type="compositionally biased region" description="Basic and acidic residues" evidence="5">
    <location>
        <begin position="176"/>
        <end position="188"/>
    </location>
</feature>
<keyword evidence="3" id="KW-0446">Lipid-binding</keyword>
<comment type="subcellular location">
    <subcellularLocation>
        <location evidence="1">Golgi apparatus membrane</location>
        <topology evidence="1">Peripheral membrane protein</topology>
        <orientation evidence="1">Cytoplasmic side</orientation>
    </subcellularLocation>
</comment>
<dbReference type="GO" id="GO:0070273">
    <property type="term" value="F:phosphatidylinositol-4-phosphate binding"/>
    <property type="evidence" value="ECO:0007669"/>
    <property type="project" value="InterPro"/>
</dbReference>
<keyword evidence="7" id="KW-1185">Reference proteome</keyword>
<keyword evidence="2" id="KW-0333">Golgi apparatus</keyword>
<name>A0A949JSF5_9ACTN</name>
<evidence type="ECO:0000256" key="3">
    <source>
        <dbReference type="ARBA" id="ARBA00023121"/>
    </source>
</evidence>
<dbReference type="Proteomes" id="UP000694501">
    <property type="component" value="Unassembled WGS sequence"/>
</dbReference>
<dbReference type="GO" id="GO:0005737">
    <property type="term" value="C:cytoplasm"/>
    <property type="evidence" value="ECO:0007669"/>
    <property type="project" value="UniProtKB-ARBA"/>
</dbReference>
<comment type="caution">
    <text evidence="6">The sequence shown here is derived from an EMBL/GenBank/DDBJ whole genome shotgun (WGS) entry which is preliminary data.</text>
</comment>
<dbReference type="GO" id="GO:0012505">
    <property type="term" value="C:endomembrane system"/>
    <property type="evidence" value="ECO:0007669"/>
    <property type="project" value="UniProtKB-ARBA"/>
</dbReference>
<keyword evidence="4" id="KW-0472">Membrane</keyword>
<sequence length="243" mass="26194">MTTATTTAKDLFIIAMDPAHAVGQGDLSLALAGAELIDLLDAGTVEVRDDRVVPASRPEPDDRLLRDAAAEIARQTPHERIEDWLWRRGSELSAAYQSALEEDGELTHRRDGRLPFGPDRMETVDSTPAHRRAADRWQEEEPVLVALASALGIGEQSDEEPTVDGPTGEEPADVGPAERELSDGERTAVEASGAEPVATEPGFESEAVTAVVAAVHDAVMELESVRQRRAIESSAFANLWRGV</sequence>
<evidence type="ECO:0000256" key="4">
    <source>
        <dbReference type="ARBA" id="ARBA00023136"/>
    </source>
</evidence>
<dbReference type="InterPro" id="IPR008628">
    <property type="entry name" value="GPP34-like"/>
</dbReference>
<feature type="compositionally biased region" description="Basic and acidic residues" evidence="5">
    <location>
        <begin position="105"/>
        <end position="123"/>
    </location>
</feature>
<dbReference type="RefSeq" id="WP_211043502.1">
    <property type="nucleotide sequence ID" value="NZ_JAELVF020000004.1"/>
</dbReference>
<feature type="region of interest" description="Disordered" evidence="5">
    <location>
        <begin position="150"/>
        <end position="202"/>
    </location>
</feature>
<protein>
    <submittedName>
        <fullName evidence="6">GPP34 family phosphoprotein</fullName>
    </submittedName>
</protein>
<accession>A0A949JSF5</accession>
<evidence type="ECO:0000313" key="6">
    <source>
        <dbReference type="EMBL" id="MBU7600391.1"/>
    </source>
</evidence>
<dbReference type="EMBL" id="JAELVF020000004">
    <property type="protein sequence ID" value="MBU7600391.1"/>
    <property type="molecule type" value="Genomic_DNA"/>
</dbReference>
<evidence type="ECO:0000313" key="7">
    <source>
        <dbReference type="Proteomes" id="UP000694501"/>
    </source>
</evidence>
<gene>
    <name evidence="6" type="ORF">JGS22_022845</name>
</gene>
<evidence type="ECO:0000256" key="5">
    <source>
        <dbReference type="SAM" id="MobiDB-lite"/>
    </source>
</evidence>
<evidence type="ECO:0000256" key="1">
    <source>
        <dbReference type="ARBA" id="ARBA00004255"/>
    </source>
</evidence>
<dbReference type="AlphaFoldDB" id="A0A949JSF5"/>
<feature type="region of interest" description="Disordered" evidence="5">
    <location>
        <begin position="103"/>
        <end position="127"/>
    </location>
</feature>
<evidence type="ECO:0000256" key="2">
    <source>
        <dbReference type="ARBA" id="ARBA00023034"/>
    </source>
</evidence>
<proteinExistence type="predicted"/>
<dbReference type="Gene3D" id="1.10.3630.10">
    <property type="entry name" value="yeast vps74-n-term truncation variant domain like"/>
    <property type="match status" value="1"/>
</dbReference>
<reference evidence="6" key="1">
    <citation type="submission" date="2021-06" db="EMBL/GenBank/DDBJ databases">
        <title>Sequencing of actinobacteria type strains.</title>
        <authorList>
            <person name="Nguyen G.-S."/>
            <person name="Wentzel A."/>
        </authorList>
    </citation>
    <scope>NUCLEOTIDE SEQUENCE</scope>
    <source>
        <strain evidence="6">P38-E01</strain>
    </source>
</reference>
<dbReference type="Pfam" id="PF05719">
    <property type="entry name" value="GPP34"/>
    <property type="match status" value="1"/>
</dbReference>
<organism evidence="6 7">
    <name type="scientific">Streptomyces tardus</name>
    <dbReference type="NCBI Taxonomy" id="2780544"/>
    <lineage>
        <taxon>Bacteria</taxon>
        <taxon>Bacillati</taxon>
        <taxon>Actinomycetota</taxon>
        <taxon>Actinomycetes</taxon>
        <taxon>Kitasatosporales</taxon>
        <taxon>Streptomycetaceae</taxon>
        <taxon>Streptomyces</taxon>
    </lineage>
</organism>
<dbReference type="InterPro" id="IPR038261">
    <property type="entry name" value="GPP34-like_sf"/>
</dbReference>